<dbReference type="GO" id="GO:0006508">
    <property type="term" value="P:proteolysis"/>
    <property type="evidence" value="ECO:0007669"/>
    <property type="project" value="InterPro"/>
</dbReference>
<dbReference type="Pfam" id="PF14541">
    <property type="entry name" value="TAXi_C"/>
    <property type="match status" value="1"/>
</dbReference>
<organism evidence="7 8">
    <name type="scientific">Jatropha curcas</name>
    <name type="common">Barbados nut</name>
    <dbReference type="NCBI Taxonomy" id="180498"/>
    <lineage>
        <taxon>Eukaryota</taxon>
        <taxon>Viridiplantae</taxon>
        <taxon>Streptophyta</taxon>
        <taxon>Embryophyta</taxon>
        <taxon>Tracheophyta</taxon>
        <taxon>Spermatophyta</taxon>
        <taxon>Magnoliopsida</taxon>
        <taxon>eudicotyledons</taxon>
        <taxon>Gunneridae</taxon>
        <taxon>Pentapetalae</taxon>
        <taxon>rosids</taxon>
        <taxon>fabids</taxon>
        <taxon>Malpighiales</taxon>
        <taxon>Euphorbiaceae</taxon>
        <taxon>Crotonoideae</taxon>
        <taxon>Jatropheae</taxon>
        <taxon>Jatropha</taxon>
    </lineage>
</organism>
<keyword evidence="3" id="KW-0964">Secreted</keyword>
<gene>
    <name evidence="7" type="ORF">JCGZ_22848</name>
</gene>
<sequence length="434" mass="46849">MASSFLSFLLLCSLLFFISPSLAKTPFRPKGLLLRVTKDSSTSQYLTHIKQRTPFVPLKVTVDLGGKFLWVDCEDYISSSYKPVSCDSKLCTLANSHSCTSECYSAPKPGCHNNTCDQLFYNPVSRVSSSGQIGQDILSLESTDGRNPGKLVSVPNLAFTCGYTSSLESLANGVKGIAGFGINNISLPFQLSSAFRLQKKFAMCLSSSPQAEGVIFFGDGPYVMLPGIDSSKILSYTPLLINPVSTSGAYFAGDASVEYFIRVKSIEINEKQVKINKKLLSITEEGKGGTKISTVNPYTVLETSIYKAVTKAFVKALSKVPRVKAVAPFGVCFSAKHIGVTRVGPAVPTIDLVLQNNGTVWRIWGTNSMVNINDNALCLAFVDGGADAETSIVIGGHQLEENLLQFDFGSKTLGFSGPLPFWRTTCANFNFTSV</sequence>
<dbReference type="InterPro" id="IPR033868">
    <property type="entry name" value="Xylanase_inhibitor_I-like"/>
</dbReference>
<dbReference type="GO" id="GO:0004190">
    <property type="term" value="F:aspartic-type endopeptidase activity"/>
    <property type="evidence" value="ECO:0007669"/>
    <property type="project" value="InterPro"/>
</dbReference>
<dbReference type="InterPro" id="IPR021109">
    <property type="entry name" value="Peptidase_aspartic_dom_sf"/>
</dbReference>
<feature type="domain" description="Peptidase A1" evidence="6">
    <location>
        <begin position="45"/>
        <end position="416"/>
    </location>
</feature>
<comment type="subcellular location">
    <subcellularLocation>
        <location evidence="1">Secreted</location>
        <location evidence="1">Extracellular space</location>
    </subcellularLocation>
</comment>
<feature type="chain" id="PRO_5001638937" description="Peptidase A1 domain-containing protein" evidence="5">
    <location>
        <begin position="24"/>
        <end position="434"/>
    </location>
</feature>
<dbReference type="EMBL" id="KK914952">
    <property type="protein sequence ID" value="KDP25943.1"/>
    <property type="molecule type" value="Genomic_DNA"/>
</dbReference>
<evidence type="ECO:0000256" key="2">
    <source>
        <dbReference type="ARBA" id="ARBA00007447"/>
    </source>
</evidence>
<evidence type="ECO:0000256" key="5">
    <source>
        <dbReference type="SAM" id="SignalP"/>
    </source>
</evidence>
<dbReference type="SUPFAM" id="SSF50630">
    <property type="entry name" value="Acid proteases"/>
    <property type="match status" value="1"/>
</dbReference>
<evidence type="ECO:0000256" key="1">
    <source>
        <dbReference type="ARBA" id="ARBA00004239"/>
    </source>
</evidence>
<dbReference type="AlphaFoldDB" id="A0A067JT00"/>
<dbReference type="STRING" id="180498.A0A067JT00"/>
<evidence type="ECO:0000259" key="6">
    <source>
        <dbReference type="PROSITE" id="PS51767"/>
    </source>
</evidence>
<feature type="signal peptide" evidence="5">
    <location>
        <begin position="1"/>
        <end position="23"/>
    </location>
</feature>
<keyword evidence="4 5" id="KW-0732">Signal</keyword>
<dbReference type="Pfam" id="PF14543">
    <property type="entry name" value="TAXi_N"/>
    <property type="match status" value="1"/>
</dbReference>
<evidence type="ECO:0000256" key="4">
    <source>
        <dbReference type="ARBA" id="ARBA00022729"/>
    </source>
</evidence>
<evidence type="ECO:0000313" key="7">
    <source>
        <dbReference type="EMBL" id="KDP25943.1"/>
    </source>
</evidence>
<dbReference type="InterPro" id="IPR033121">
    <property type="entry name" value="PEPTIDASE_A1"/>
</dbReference>
<evidence type="ECO:0000256" key="3">
    <source>
        <dbReference type="ARBA" id="ARBA00022525"/>
    </source>
</evidence>
<reference evidence="7 8" key="1">
    <citation type="journal article" date="2014" name="PLoS ONE">
        <title>Global Analysis of Gene Expression Profiles in Physic Nut (Jatropha curcas L.) Seedlings Exposed to Salt Stress.</title>
        <authorList>
            <person name="Zhang L."/>
            <person name="Zhang C."/>
            <person name="Wu P."/>
            <person name="Chen Y."/>
            <person name="Li M."/>
            <person name="Jiang H."/>
            <person name="Wu G."/>
        </authorList>
    </citation>
    <scope>NUCLEOTIDE SEQUENCE [LARGE SCALE GENOMIC DNA]</scope>
    <source>
        <strain evidence="8">cv. GZQX0401</strain>
        <tissue evidence="7">Young leaves</tissue>
    </source>
</reference>
<dbReference type="InterPro" id="IPR032861">
    <property type="entry name" value="TAXi_N"/>
</dbReference>
<dbReference type="FunFam" id="2.40.70.10:FF:000041">
    <property type="entry name" value="Basic 7S globulin"/>
    <property type="match status" value="1"/>
</dbReference>
<dbReference type="InterPro" id="IPR032799">
    <property type="entry name" value="TAXi_C"/>
</dbReference>
<name>A0A067JT00_JATCU</name>
<evidence type="ECO:0000313" key="8">
    <source>
        <dbReference type="Proteomes" id="UP000027138"/>
    </source>
</evidence>
<dbReference type="PANTHER" id="PTHR47965">
    <property type="entry name" value="ASPARTYL PROTEASE-RELATED"/>
    <property type="match status" value="1"/>
</dbReference>
<dbReference type="FunFam" id="2.40.70.10:FF:000045">
    <property type="entry name" value="Basic 7S globulin"/>
    <property type="match status" value="1"/>
</dbReference>
<protein>
    <recommendedName>
        <fullName evidence="6">Peptidase A1 domain-containing protein</fullName>
    </recommendedName>
</protein>
<dbReference type="InterPro" id="IPR001461">
    <property type="entry name" value="Aspartic_peptidase_A1"/>
</dbReference>
<accession>A0A067JT00</accession>
<keyword evidence="8" id="KW-1185">Reference proteome</keyword>
<dbReference type="CDD" id="cd05489">
    <property type="entry name" value="xylanase_inhibitor_I_like"/>
    <property type="match status" value="1"/>
</dbReference>
<dbReference type="Proteomes" id="UP000027138">
    <property type="component" value="Unassembled WGS sequence"/>
</dbReference>
<dbReference type="Gene3D" id="2.40.70.10">
    <property type="entry name" value="Acid Proteases"/>
    <property type="match status" value="2"/>
</dbReference>
<dbReference type="PANTHER" id="PTHR47965:SF54">
    <property type="entry name" value="PEPTIDASE A1 DOMAIN-CONTAINING PROTEIN"/>
    <property type="match status" value="1"/>
</dbReference>
<dbReference type="GO" id="GO:0005576">
    <property type="term" value="C:extracellular region"/>
    <property type="evidence" value="ECO:0007669"/>
    <property type="project" value="UniProtKB-SubCell"/>
</dbReference>
<dbReference type="KEGG" id="jcu:105645338"/>
<dbReference type="PROSITE" id="PS51767">
    <property type="entry name" value="PEPTIDASE_A1"/>
    <property type="match status" value="1"/>
</dbReference>
<proteinExistence type="inferred from homology"/>
<comment type="similarity">
    <text evidence="2">Belongs to the peptidase A1 family.</text>
</comment>
<dbReference type="OrthoDB" id="1904546at2759"/>